<feature type="region of interest" description="Disordered" evidence="1">
    <location>
        <begin position="205"/>
        <end position="224"/>
    </location>
</feature>
<name>A0A642UPE7_9ASCO</name>
<evidence type="ECO:0000256" key="1">
    <source>
        <dbReference type="SAM" id="MobiDB-lite"/>
    </source>
</evidence>
<keyword evidence="3" id="KW-1185">Reference proteome</keyword>
<comment type="caution">
    <text evidence="2">The sequence shown here is derived from an EMBL/GenBank/DDBJ whole genome shotgun (WGS) entry which is preliminary data.</text>
</comment>
<dbReference type="VEuPathDB" id="FungiDB:TRICI_006358"/>
<gene>
    <name evidence="2" type="ORF">TRICI_006358</name>
</gene>
<sequence>MTQKGVKCARYTQIPKSTKPTQEAQEHGATKQQYRAKGAFGEEIKLGLFFFEVWAVSAEQPSELADTDNKSIITSLKESFCRSHKTGRRNFLRRRNKTPVSDAGTGFNSTQWNVLNQSSSSIETTDGYSHNYIMQGPIAINQRLKSAAGIRDTFDHRANHGSGGSANTSLPDYKENDCPFAEPQEPTRQACENLYGALQSKKIRSLTQPTVKPKPDPLFINRLR</sequence>
<evidence type="ECO:0000313" key="2">
    <source>
        <dbReference type="EMBL" id="KAA8899270.1"/>
    </source>
</evidence>
<protein>
    <submittedName>
        <fullName evidence="2">Uncharacterized protein</fullName>
    </submittedName>
</protein>
<dbReference type="EMBL" id="SWFS01000525">
    <property type="protein sequence ID" value="KAA8899270.1"/>
    <property type="molecule type" value="Genomic_DNA"/>
</dbReference>
<evidence type="ECO:0000313" key="3">
    <source>
        <dbReference type="Proteomes" id="UP000761534"/>
    </source>
</evidence>
<accession>A0A642UPE7</accession>
<reference evidence="2" key="1">
    <citation type="journal article" date="2019" name="G3 (Bethesda)">
        <title>Genome Assemblies of Two Rare Opportunistic Yeast Pathogens: Diutina rugosa (syn. Candida rugosa) and Trichomonascus ciferrii (syn. Candida ciferrii).</title>
        <authorList>
            <person name="Mixao V."/>
            <person name="Saus E."/>
            <person name="Hansen A.P."/>
            <person name="Lass-Florl C."/>
            <person name="Gabaldon T."/>
        </authorList>
    </citation>
    <scope>NUCLEOTIDE SEQUENCE</scope>
    <source>
        <strain evidence="2">CBS 4856</strain>
    </source>
</reference>
<dbReference type="AlphaFoldDB" id="A0A642UPE7"/>
<proteinExistence type="predicted"/>
<dbReference type="Proteomes" id="UP000761534">
    <property type="component" value="Unassembled WGS sequence"/>
</dbReference>
<organism evidence="2 3">
    <name type="scientific">Trichomonascus ciferrii</name>
    <dbReference type="NCBI Taxonomy" id="44093"/>
    <lineage>
        <taxon>Eukaryota</taxon>
        <taxon>Fungi</taxon>
        <taxon>Dikarya</taxon>
        <taxon>Ascomycota</taxon>
        <taxon>Saccharomycotina</taxon>
        <taxon>Dipodascomycetes</taxon>
        <taxon>Dipodascales</taxon>
        <taxon>Trichomonascaceae</taxon>
        <taxon>Trichomonascus</taxon>
        <taxon>Trichomonascus ciferrii complex</taxon>
    </lineage>
</organism>